<evidence type="ECO:0000256" key="3">
    <source>
        <dbReference type="ARBA" id="ARBA00015761"/>
    </source>
</evidence>
<evidence type="ECO:0000256" key="7">
    <source>
        <dbReference type="ARBA" id="ARBA00022729"/>
    </source>
</evidence>
<keyword evidence="5 20" id="KW-0812">Transmembrane</keyword>
<dbReference type="GO" id="GO:0031265">
    <property type="term" value="C:CD95 death-inducing signaling complex"/>
    <property type="evidence" value="ECO:0007669"/>
    <property type="project" value="TreeGrafter"/>
</dbReference>
<evidence type="ECO:0000256" key="4">
    <source>
        <dbReference type="ARBA" id="ARBA00022475"/>
    </source>
</evidence>
<dbReference type="SMART" id="SM00208">
    <property type="entry name" value="TNFR"/>
    <property type="match status" value="3"/>
</dbReference>
<evidence type="ECO:0000256" key="18">
    <source>
        <dbReference type="ARBA" id="ARBA00032502"/>
    </source>
</evidence>
<evidence type="ECO:0000256" key="16">
    <source>
        <dbReference type="ARBA" id="ARBA00030181"/>
    </source>
</evidence>
<feature type="transmembrane region" description="Helical" evidence="20">
    <location>
        <begin position="169"/>
        <end position="189"/>
    </location>
</feature>
<dbReference type="OMA" id="RDTKCRC"/>
<dbReference type="PANTHER" id="PTHR46874:SF1">
    <property type="entry name" value="TUMOR NECROSIS FACTOR RECEPTOR SUPERFAMILY MEMBER 6"/>
    <property type="match status" value="1"/>
</dbReference>
<keyword evidence="12" id="KW-0564">Palmitate</keyword>
<protein>
    <recommendedName>
        <fullName evidence="3">Tumor necrosis factor receptor superfamily member 6</fullName>
    </recommendedName>
    <alternativeName>
        <fullName evidence="17">Apo-1 antigen</fullName>
    </alternativeName>
    <alternativeName>
        <fullName evidence="18">Apoptosis-mediating surface antigen FAS</fullName>
    </alternativeName>
    <alternativeName>
        <fullName evidence="16">FASLG receptor</fullName>
    </alternativeName>
</protein>
<feature type="domain" description="TNFR-Cys" evidence="23">
    <location>
        <begin position="117"/>
        <end position="155"/>
    </location>
</feature>
<dbReference type="GO" id="GO:0005516">
    <property type="term" value="F:calmodulin binding"/>
    <property type="evidence" value="ECO:0007669"/>
    <property type="project" value="UniProtKB-KW"/>
</dbReference>
<dbReference type="AlphaFoldDB" id="W5U6M1"/>
<evidence type="ECO:0000256" key="21">
    <source>
        <dbReference type="SAM" id="SignalP"/>
    </source>
</evidence>
<dbReference type="InterPro" id="IPR033998">
    <property type="entry name" value="TNFRSF6_death"/>
</dbReference>
<feature type="chain" id="PRO_5004874056" description="Tumor necrosis factor receptor superfamily member 6" evidence="21">
    <location>
        <begin position="23"/>
        <end position="311"/>
    </location>
</feature>
<dbReference type="Gene3D" id="2.10.50.10">
    <property type="entry name" value="Tumor Necrosis Factor Receptor, subunit A, domain 2"/>
    <property type="match status" value="2"/>
</dbReference>
<dbReference type="Pfam" id="PF00020">
    <property type="entry name" value="TNFR_c6"/>
    <property type="match status" value="1"/>
</dbReference>
<feature type="domain" description="TNFR-Cys" evidence="23">
    <location>
        <begin position="74"/>
        <end position="116"/>
    </location>
</feature>
<evidence type="ECO:0000256" key="1">
    <source>
        <dbReference type="ARBA" id="ARBA00004251"/>
    </source>
</evidence>
<reference evidence="24" key="1">
    <citation type="journal article" date="2012" name="BMC Genomics">
        <title>Efficient assembly and annotation of the transcriptome of catfish by RNA-Seq analysis of a doubled haploid homozygote.</title>
        <authorList>
            <person name="Liu S."/>
            <person name="Zhang Y."/>
            <person name="Zhou Z."/>
            <person name="Waldbieser G."/>
            <person name="Sun F."/>
            <person name="Lu J."/>
            <person name="Zhang J."/>
            <person name="Jiang Y."/>
            <person name="Zhang H."/>
            <person name="Wang X."/>
            <person name="Rajendran K.V."/>
            <person name="Khoo L."/>
            <person name="Kucuktas H."/>
            <person name="Peatman E."/>
            <person name="Liu Z."/>
        </authorList>
    </citation>
    <scope>NUCLEOTIDE SEQUENCE</scope>
    <source>
        <tissue evidence="24">Mixed</tissue>
    </source>
</reference>
<dbReference type="GO" id="GO:0045121">
    <property type="term" value="C:membrane raft"/>
    <property type="evidence" value="ECO:0007669"/>
    <property type="project" value="UniProtKB-SubCell"/>
</dbReference>
<dbReference type="Gene3D" id="1.10.533.10">
    <property type="entry name" value="Death Domain, Fas"/>
    <property type="match status" value="1"/>
</dbReference>
<evidence type="ECO:0000313" key="24">
    <source>
        <dbReference type="EMBL" id="AHH37214.1"/>
    </source>
</evidence>
<dbReference type="InterPro" id="IPR034055">
    <property type="entry name" value="TNFRSF6_N_teleost"/>
</dbReference>
<sequence>MEGKRALALLCVLWSVFCVTECVRRDGTRRRRRETCADDGLYSSSSGLQCCRCPIGHHLVRDCTSNGTAPECDACERGSYLDHANALSKCEPCKTCGVNDNMIEEKRCTPASNAMCRCMDGYYCDKGAECKVCYPCSTCEFGIKVPCNLTSDAQCHEQGPNTTTASIKIPILIIAFIIIIIIAAVVYLWKKKLFCFKPPEPLKTPEPLDLLIDKDLGEFLPKISEILGVRVILQVVRQQRLLSEGVIDNITVENPHDASERAYHLLKAWYEKHGKTGAYRTLRENLIAIGKRSKADEVRELIGERENNNVT</sequence>
<dbReference type="CDD" id="cd13423">
    <property type="entry name" value="TNFRSF6_teleost"/>
    <property type="match status" value="1"/>
</dbReference>
<keyword evidence="13 19" id="KW-1015">Disulfide bond</keyword>
<evidence type="ECO:0000256" key="9">
    <source>
        <dbReference type="ARBA" id="ARBA00022860"/>
    </source>
</evidence>
<keyword evidence="6" id="KW-0053">Apoptosis</keyword>
<organism evidence="24">
    <name type="scientific">Ictalurus punctatus</name>
    <name type="common">Channel catfish</name>
    <name type="synonym">Silurus punctatus</name>
    <dbReference type="NCBI Taxonomy" id="7998"/>
    <lineage>
        <taxon>Eukaryota</taxon>
        <taxon>Metazoa</taxon>
        <taxon>Chordata</taxon>
        <taxon>Craniata</taxon>
        <taxon>Vertebrata</taxon>
        <taxon>Euteleostomi</taxon>
        <taxon>Actinopterygii</taxon>
        <taxon>Neopterygii</taxon>
        <taxon>Teleostei</taxon>
        <taxon>Ostariophysi</taxon>
        <taxon>Siluriformes</taxon>
        <taxon>Ictaluridae</taxon>
        <taxon>Ictalurus</taxon>
    </lineage>
</organism>
<dbReference type="SUPFAM" id="SSF47986">
    <property type="entry name" value="DEATH domain"/>
    <property type="match status" value="1"/>
</dbReference>
<proteinExistence type="evidence at transcript level"/>
<dbReference type="InterPro" id="IPR008063">
    <property type="entry name" value="Fas_rcpt"/>
</dbReference>
<dbReference type="GO" id="GO:0097049">
    <property type="term" value="P:motor neuron apoptotic process"/>
    <property type="evidence" value="ECO:0007669"/>
    <property type="project" value="TreeGrafter"/>
</dbReference>
<dbReference type="CDD" id="cd08316">
    <property type="entry name" value="Death_FAS_TNFRSF6"/>
    <property type="match status" value="1"/>
</dbReference>
<dbReference type="GO" id="GO:0009897">
    <property type="term" value="C:external side of plasma membrane"/>
    <property type="evidence" value="ECO:0007669"/>
    <property type="project" value="TreeGrafter"/>
</dbReference>
<feature type="disulfide bond" evidence="19">
    <location>
        <begin position="118"/>
        <end position="133"/>
    </location>
</feature>
<dbReference type="GO" id="GO:0043066">
    <property type="term" value="P:negative regulation of apoptotic process"/>
    <property type="evidence" value="ECO:0007669"/>
    <property type="project" value="TreeGrafter"/>
</dbReference>
<evidence type="ECO:0000259" key="22">
    <source>
        <dbReference type="PROSITE" id="PS50017"/>
    </source>
</evidence>
<feature type="repeat" description="TNFR-Cys" evidence="19">
    <location>
        <begin position="117"/>
        <end position="155"/>
    </location>
</feature>
<dbReference type="GO" id="GO:0097527">
    <property type="term" value="P:necroptotic signaling pathway"/>
    <property type="evidence" value="ECO:0007669"/>
    <property type="project" value="TreeGrafter"/>
</dbReference>
<keyword evidence="24" id="KW-0675">Receptor</keyword>
<dbReference type="InterPro" id="IPR000488">
    <property type="entry name" value="Death_dom"/>
</dbReference>
<feature type="signal peptide" evidence="21">
    <location>
        <begin position="1"/>
        <end position="22"/>
    </location>
</feature>
<keyword evidence="11 20" id="KW-0472">Membrane</keyword>
<comment type="subcellular location">
    <subcellularLocation>
        <location evidence="1">Cell membrane</location>
        <topology evidence="1">Single-pass type I membrane protein</topology>
    </subcellularLocation>
    <subcellularLocation>
        <location evidence="2">Membrane raft</location>
    </subcellularLocation>
</comment>
<evidence type="ECO:0000256" key="11">
    <source>
        <dbReference type="ARBA" id="ARBA00023136"/>
    </source>
</evidence>
<dbReference type="PANTHER" id="PTHR46874">
    <property type="entry name" value="TUMOR NECROSIS FACTOR RECEPTOR SUPERFAMILY MEMBER 6"/>
    <property type="match status" value="1"/>
</dbReference>
<evidence type="ECO:0000256" key="19">
    <source>
        <dbReference type="PROSITE-ProRule" id="PRU00206"/>
    </source>
</evidence>
<dbReference type="GO" id="GO:0097192">
    <property type="term" value="P:extrinsic apoptotic signaling pathway in absence of ligand"/>
    <property type="evidence" value="ECO:0007669"/>
    <property type="project" value="TreeGrafter"/>
</dbReference>
<evidence type="ECO:0000256" key="5">
    <source>
        <dbReference type="ARBA" id="ARBA00022692"/>
    </source>
</evidence>
<dbReference type="PRINTS" id="PR01680">
    <property type="entry name" value="TNFACTORR6"/>
</dbReference>
<evidence type="ECO:0000256" key="20">
    <source>
        <dbReference type="SAM" id="Phobius"/>
    </source>
</evidence>
<evidence type="ECO:0000256" key="13">
    <source>
        <dbReference type="ARBA" id="ARBA00023157"/>
    </source>
</evidence>
<keyword evidence="10 20" id="KW-1133">Transmembrane helix</keyword>
<dbReference type="InterPro" id="IPR011029">
    <property type="entry name" value="DEATH-like_dom_sf"/>
</dbReference>
<dbReference type="GO" id="GO:0006924">
    <property type="term" value="P:activation-induced cell death of T cells"/>
    <property type="evidence" value="ECO:0007669"/>
    <property type="project" value="TreeGrafter"/>
</dbReference>
<dbReference type="PROSITE" id="PS00652">
    <property type="entry name" value="TNFR_NGFR_1"/>
    <property type="match status" value="1"/>
</dbReference>
<dbReference type="GO" id="GO:0006955">
    <property type="term" value="P:immune response"/>
    <property type="evidence" value="ECO:0007669"/>
    <property type="project" value="InterPro"/>
</dbReference>
<evidence type="ECO:0000256" key="12">
    <source>
        <dbReference type="ARBA" id="ARBA00023139"/>
    </source>
</evidence>
<dbReference type="EMBL" id="JT405516">
    <property type="protein sequence ID" value="AHH37214.1"/>
    <property type="molecule type" value="mRNA"/>
</dbReference>
<accession>W5U6M1</accession>
<evidence type="ECO:0000259" key="23">
    <source>
        <dbReference type="PROSITE" id="PS50050"/>
    </source>
</evidence>
<dbReference type="GO" id="GO:0005031">
    <property type="term" value="F:tumor necrosis factor receptor activity"/>
    <property type="evidence" value="ECO:0007669"/>
    <property type="project" value="TreeGrafter"/>
</dbReference>
<dbReference type="SUPFAM" id="SSF57586">
    <property type="entry name" value="TNF receptor-like"/>
    <property type="match status" value="2"/>
</dbReference>
<dbReference type="GO" id="GO:0034644">
    <property type="term" value="P:cellular response to UV"/>
    <property type="evidence" value="ECO:0000314"/>
    <property type="project" value="AgBase"/>
</dbReference>
<evidence type="ECO:0000256" key="14">
    <source>
        <dbReference type="ARBA" id="ARBA00023180"/>
    </source>
</evidence>
<keyword evidence="9" id="KW-0112">Calmodulin-binding</keyword>
<keyword evidence="15" id="KW-0449">Lipoprotein</keyword>
<feature type="disulfide bond" evidence="19">
    <location>
        <begin position="75"/>
        <end position="90"/>
    </location>
</feature>
<feature type="repeat" description="TNFR-Cys" evidence="19">
    <location>
        <begin position="74"/>
        <end position="116"/>
    </location>
</feature>
<dbReference type="PROSITE" id="PS50050">
    <property type="entry name" value="TNFR_NGFR_2"/>
    <property type="match status" value="2"/>
</dbReference>
<gene>
    <name evidence="24" type="primary">FAS</name>
</gene>
<evidence type="ECO:0000256" key="15">
    <source>
        <dbReference type="ARBA" id="ARBA00023288"/>
    </source>
</evidence>
<dbReference type="GO" id="GO:1904628">
    <property type="term" value="P:cellular response to phorbol 13-acetate 12-myristate"/>
    <property type="evidence" value="ECO:0000314"/>
    <property type="project" value="AgBase"/>
</dbReference>
<keyword evidence="14" id="KW-0325">Glycoprotein</keyword>
<evidence type="ECO:0000256" key="2">
    <source>
        <dbReference type="ARBA" id="ARBA00004285"/>
    </source>
</evidence>
<keyword evidence="8" id="KW-0677">Repeat</keyword>
<comment type="caution">
    <text evidence="19">Lacks conserved residue(s) required for the propagation of feature annotation.</text>
</comment>
<feature type="domain" description="Death" evidence="22">
    <location>
        <begin position="242"/>
        <end position="302"/>
    </location>
</feature>
<dbReference type="GO" id="GO:0032872">
    <property type="term" value="P:regulation of stress-activated MAPK cascade"/>
    <property type="evidence" value="ECO:0007669"/>
    <property type="project" value="TreeGrafter"/>
</dbReference>
<keyword evidence="4" id="KW-1003">Cell membrane</keyword>
<keyword evidence="7 21" id="KW-0732">Signal</keyword>
<name>W5U6M1_ICTPU</name>
<dbReference type="Pfam" id="PF00531">
    <property type="entry name" value="Death"/>
    <property type="match status" value="1"/>
</dbReference>
<dbReference type="InterPro" id="IPR001368">
    <property type="entry name" value="TNFR/NGFR_Cys_rich_reg"/>
</dbReference>
<dbReference type="PROSITE" id="PS50017">
    <property type="entry name" value="DEATH_DOMAIN"/>
    <property type="match status" value="1"/>
</dbReference>
<evidence type="ECO:0000256" key="6">
    <source>
        <dbReference type="ARBA" id="ARBA00022703"/>
    </source>
</evidence>
<evidence type="ECO:0000256" key="10">
    <source>
        <dbReference type="ARBA" id="ARBA00022989"/>
    </source>
</evidence>
<evidence type="ECO:0000256" key="17">
    <source>
        <dbReference type="ARBA" id="ARBA00032338"/>
    </source>
</evidence>
<evidence type="ECO:0000256" key="8">
    <source>
        <dbReference type="ARBA" id="ARBA00022737"/>
    </source>
</evidence>